<dbReference type="Gene3D" id="3.40.720.10">
    <property type="entry name" value="Alkaline Phosphatase, subunit A"/>
    <property type="match status" value="1"/>
</dbReference>
<organism evidence="2">
    <name type="scientific">marine sediment metagenome</name>
    <dbReference type="NCBI Taxonomy" id="412755"/>
    <lineage>
        <taxon>unclassified sequences</taxon>
        <taxon>metagenomes</taxon>
        <taxon>ecological metagenomes</taxon>
    </lineage>
</organism>
<dbReference type="Pfam" id="PF00884">
    <property type="entry name" value="Sulfatase"/>
    <property type="match status" value="1"/>
</dbReference>
<evidence type="ECO:0000259" key="1">
    <source>
        <dbReference type="Pfam" id="PF00884"/>
    </source>
</evidence>
<proteinExistence type="predicted"/>
<dbReference type="EMBL" id="BARS01000507">
    <property type="protein sequence ID" value="GAF78389.1"/>
    <property type="molecule type" value="Genomic_DNA"/>
</dbReference>
<sequence length="80" mass="9017">MRVYLIAIDTLRADYLHCYGYPRTTSPNLDKLAADGTVFEYCITPATHIGYRSRGQITHGCSSIETPRAQALARRPLTWT</sequence>
<dbReference type="AlphaFoldDB" id="X0SBI6"/>
<protein>
    <recommendedName>
        <fullName evidence="1">Sulfatase N-terminal domain-containing protein</fullName>
    </recommendedName>
</protein>
<accession>X0SBI6</accession>
<dbReference type="SUPFAM" id="SSF53649">
    <property type="entry name" value="Alkaline phosphatase-like"/>
    <property type="match status" value="1"/>
</dbReference>
<reference evidence="2" key="1">
    <citation type="journal article" date="2014" name="Front. Microbiol.">
        <title>High frequency of phylogenetically diverse reductive dehalogenase-homologous genes in deep subseafloor sedimentary metagenomes.</title>
        <authorList>
            <person name="Kawai M."/>
            <person name="Futagami T."/>
            <person name="Toyoda A."/>
            <person name="Takaki Y."/>
            <person name="Nishi S."/>
            <person name="Hori S."/>
            <person name="Arai W."/>
            <person name="Tsubouchi T."/>
            <person name="Morono Y."/>
            <person name="Uchiyama I."/>
            <person name="Ito T."/>
            <person name="Fujiyama A."/>
            <person name="Inagaki F."/>
            <person name="Takami H."/>
        </authorList>
    </citation>
    <scope>NUCLEOTIDE SEQUENCE</scope>
    <source>
        <strain evidence="2">Expedition CK06-06</strain>
    </source>
</reference>
<gene>
    <name evidence="2" type="ORF">S01H1_01210</name>
</gene>
<dbReference type="InterPro" id="IPR000917">
    <property type="entry name" value="Sulfatase_N"/>
</dbReference>
<name>X0SBI6_9ZZZZ</name>
<dbReference type="InterPro" id="IPR017850">
    <property type="entry name" value="Alkaline_phosphatase_core_sf"/>
</dbReference>
<evidence type="ECO:0000313" key="2">
    <source>
        <dbReference type="EMBL" id="GAF78389.1"/>
    </source>
</evidence>
<comment type="caution">
    <text evidence="2">The sequence shown here is derived from an EMBL/GenBank/DDBJ whole genome shotgun (WGS) entry which is preliminary data.</text>
</comment>
<feature type="domain" description="Sulfatase N-terminal" evidence="1">
    <location>
        <begin position="4"/>
        <end position="59"/>
    </location>
</feature>